<accession>A0A517LLZ8</accession>
<dbReference type="STRING" id="50376.A0A517LLZ8"/>
<dbReference type="Proteomes" id="UP000316270">
    <property type="component" value="Chromosome 16"/>
</dbReference>
<proteinExistence type="predicted"/>
<protein>
    <submittedName>
        <fullName evidence="1">Uncharacterized protein</fullName>
    </submittedName>
</protein>
<dbReference type="AlphaFoldDB" id="A0A517LLZ8"/>
<dbReference type="OrthoDB" id="3890874at2759"/>
<dbReference type="EMBL" id="CP042200">
    <property type="protein sequence ID" value="QDS76663.1"/>
    <property type="molecule type" value="Genomic_DNA"/>
</dbReference>
<name>A0A517LLZ8_9PEZI</name>
<evidence type="ECO:0000313" key="2">
    <source>
        <dbReference type="Proteomes" id="UP000316270"/>
    </source>
</evidence>
<sequence>MQAANASKPRVGPSPWTTNLDRLVEYGEKAKSKSSKFEEMSCYIFDHLTSTRNVVVLHIEPESHADHLLRLHVLLQAIDKHRLFSLKERRDIPLGVVIVVDSLSYRNNGFKQACWVASERMETNGKEKCGGAAYLFGKNLNVVVIKGLAMDDLGHFKSASSRLGQAIKNTMIGTKAQGIVWHECATISLLARTLQEQDIQSDHLKAIVCTSGLSFDHKSCNVNFGFEDEGARTALILNLEKTRIPLIILDPGTIGHQPTTVQSSTLNVKDVWHPLTSHLPYFSCHWPSLLPIESWRPLLGQGFDILATAIFQIRAACVSGGISEKAVLKQVKTELGPTKTAIKLVEPWARKCIDISSYTPGAIRNTKLKLGNVLWQTCLRAACPIDFPLDALVGGLVDPGVGVDENAVLALRVDIDFSAPQVRVNAYTKIPTYVIVSTSDSGFVAETLNSGWESLLSHYPDPSKRFASIPKQIAETWEILAVVAMKNLQAIGKGGAYKQWESREQTTFTYVMQTFWNKDMTMLAAKSLCRHPMINLVEKK</sequence>
<evidence type="ECO:0000313" key="1">
    <source>
        <dbReference type="EMBL" id="QDS76663.1"/>
    </source>
</evidence>
<gene>
    <name evidence="1" type="ORF">FKW77_000090</name>
</gene>
<organism evidence="1 2">
    <name type="scientific">Venturia effusa</name>
    <dbReference type="NCBI Taxonomy" id="50376"/>
    <lineage>
        <taxon>Eukaryota</taxon>
        <taxon>Fungi</taxon>
        <taxon>Dikarya</taxon>
        <taxon>Ascomycota</taxon>
        <taxon>Pezizomycotina</taxon>
        <taxon>Dothideomycetes</taxon>
        <taxon>Pleosporomycetidae</taxon>
        <taxon>Venturiales</taxon>
        <taxon>Venturiaceae</taxon>
        <taxon>Venturia</taxon>
    </lineage>
</organism>
<reference evidence="1 2" key="1">
    <citation type="submission" date="2019-07" db="EMBL/GenBank/DDBJ databases">
        <title>Finished genome of Venturia effusa.</title>
        <authorList>
            <person name="Young C.A."/>
            <person name="Cox M.P."/>
            <person name="Ganley A.R.D."/>
            <person name="David W.J."/>
        </authorList>
    </citation>
    <scope>NUCLEOTIDE SEQUENCE [LARGE SCALE GENOMIC DNA]</scope>
    <source>
        <strain evidence="2">albino</strain>
    </source>
</reference>
<keyword evidence="2" id="KW-1185">Reference proteome</keyword>